<protein>
    <recommendedName>
        <fullName evidence="2">Coenzyme Q-binding protein COQ10 START domain-containing protein</fullName>
    </recommendedName>
</protein>
<dbReference type="InterPro" id="IPR023393">
    <property type="entry name" value="START-like_dom_sf"/>
</dbReference>
<organism evidence="3 4">
    <name type="scientific">Noviherbaspirillum autotrophicum</name>
    <dbReference type="NCBI Taxonomy" id="709839"/>
    <lineage>
        <taxon>Bacteria</taxon>
        <taxon>Pseudomonadati</taxon>
        <taxon>Pseudomonadota</taxon>
        <taxon>Betaproteobacteria</taxon>
        <taxon>Burkholderiales</taxon>
        <taxon>Oxalobacteraceae</taxon>
        <taxon>Noviherbaspirillum</taxon>
    </lineage>
</organism>
<comment type="caution">
    <text evidence="3">The sequence shown here is derived from an EMBL/GenBank/DDBJ whole genome shotgun (WGS) entry which is preliminary data.</text>
</comment>
<feature type="domain" description="Coenzyme Q-binding protein COQ10 START" evidence="2">
    <location>
        <begin position="17"/>
        <end position="148"/>
    </location>
</feature>
<dbReference type="SUPFAM" id="SSF55961">
    <property type="entry name" value="Bet v1-like"/>
    <property type="match status" value="1"/>
</dbReference>
<proteinExistence type="inferred from homology"/>
<dbReference type="PANTHER" id="PTHR34060:SF1">
    <property type="entry name" value="POLYKETIDE CYCLASE _ DEHYDRASE AND LIPID TRANSPORT PROTEIN"/>
    <property type="match status" value="1"/>
</dbReference>
<dbReference type="InterPro" id="IPR005031">
    <property type="entry name" value="COQ10_START"/>
</dbReference>
<dbReference type="Proteomes" id="UP000031572">
    <property type="component" value="Unassembled WGS sequence"/>
</dbReference>
<sequence>MSRLGFPSFQLNARQFVAATPQQAWQVLTDYEHLTEFVPDLVHSKVLTRGPHDAMVEQVSQAGFLFMSHSVQMVVHIDEQPFSAIDVALVSGDMRHYRAHWALAETSQAGANGTLITYAGELAPKFFLPPLVGQPLVQAQVKKMVAAVMAEIEERVRH</sequence>
<evidence type="ECO:0000259" key="2">
    <source>
        <dbReference type="Pfam" id="PF03364"/>
    </source>
</evidence>
<evidence type="ECO:0000313" key="4">
    <source>
        <dbReference type="Proteomes" id="UP000031572"/>
    </source>
</evidence>
<evidence type="ECO:0000313" key="3">
    <source>
        <dbReference type="EMBL" id="KIF80585.1"/>
    </source>
</evidence>
<evidence type="ECO:0000256" key="1">
    <source>
        <dbReference type="ARBA" id="ARBA00008918"/>
    </source>
</evidence>
<comment type="similarity">
    <text evidence="1">Belongs to the ribosome association toxin RatA family.</text>
</comment>
<dbReference type="EMBL" id="JWJG01000028">
    <property type="protein sequence ID" value="KIF80585.1"/>
    <property type="molecule type" value="Genomic_DNA"/>
</dbReference>
<accession>A0A0C2BH44</accession>
<dbReference type="Pfam" id="PF03364">
    <property type="entry name" value="Polyketide_cyc"/>
    <property type="match status" value="1"/>
</dbReference>
<dbReference type="PANTHER" id="PTHR34060">
    <property type="entry name" value="POLYKETIDE CYCLASE / DEHYDRASE AND LIPID TRANSPORT PROTEIN"/>
    <property type="match status" value="1"/>
</dbReference>
<dbReference type="Gene3D" id="3.30.530.20">
    <property type="match status" value="1"/>
</dbReference>
<dbReference type="AlphaFoldDB" id="A0A0C2BH44"/>
<gene>
    <name evidence="3" type="ORF">TSA66_06775</name>
</gene>
<dbReference type="RefSeq" id="WP_040039489.1">
    <property type="nucleotide sequence ID" value="NZ_JWJG01000028.1"/>
</dbReference>
<dbReference type="OrthoDB" id="8592441at2"/>
<name>A0A0C2BH44_9BURK</name>
<dbReference type="STRING" id="709839.TSA66_06775"/>
<reference evidence="3 4" key="1">
    <citation type="submission" date="2014-12" db="EMBL/GenBank/DDBJ databases">
        <title>Denitrispirillum autotrophicum gen. nov., sp. nov., Denitrifying, Facultatively Autotrophic Bacteria Isolated from Rice Paddy Soil.</title>
        <authorList>
            <person name="Ishii S."/>
            <person name="Ashida N."/>
            <person name="Ohno H."/>
            <person name="Otsuka S."/>
            <person name="Yokota A."/>
            <person name="Senoo K."/>
        </authorList>
    </citation>
    <scope>NUCLEOTIDE SEQUENCE [LARGE SCALE GENOMIC DNA]</scope>
    <source>
        <strain evidence="3 4">TSA66</strain>
    </source>
</reference>
<keyword evidence="4" id="KW-1185">Reference proteome</keyword>